<reference evidence="1 2" key="1">
    <citation type="submission" date="2018-10" db="EMBL/GenBank/DDBJ databases">
        <authorList>
            <person name="Perry B.J."/>
            <person name="Sullivan J.T."/>
            <person name="Murphy R.J.T."/>
            <person name="Ramsay J.P."/>
            <person name="Ronson C.W."/>
        </authorList>
    </citation>
    <scope>NUCLEOTIDE SEQUENCE [LARGE SCALE GENOMIC DNA]</scope>
    <source>
        <strain evidence="1 2">R88b</strain>
    </source>
</reference>
<accession>A0A6M7WTQ4</accession>
<dbReference type="Proteomes" id="UP000503017">
    <property type="component" value="Chromosome"/>
</dbReference>
<evidence type="ECO:0000313" key="2">
    <source>
        <dbReference type="Proteomes" id="UP000503017"/>
    </source>
</evidence>
<evidence type="ECO:0000313" key="1">
    <source>
        <dbReference type="EMBL" id="QKD04019.1"/>
    </source>
</evidence>
<sequence>MRKTLQLLLIASLYGCVATTPQPDAGDQRVDPIPFSLALEEIVTTGIRQRLPDPASARFGRTLAGERTLNGRREIVVCGFVNGKGPPDGSGGDQAFIAKIYPDSGSSFELVTMGSASETRRLVGRTCSAAGLPIADSDLNMQL</sequence>
<dbReference type="AlphaFoldDB" id="A0A6M7WTQ4"/>
<dbReference type="PROSITE" id="PS51257">
    <property type="entry name" value="PROKAR_LIPOPROTEIN"/>
    <property type="match status" value="1"/>
</dbReference>
<gene>
    <name evidence="1" type="ORF">EB235_23100</name>
</gene>
<dbReference type="RefSeq" id="WP_027028811.1">
    <property type="nucleotide sequence ID" value="NZ_CP033367.1"/>
</dbReference>
<proteinExistence type="predicted"/>
<protein>
    <submittedName>
        <fullName evidence="1">Uncharacterized protein</fullName>
    </submittedName>
</protein>
<dbReference type="EMBL" id="CP033367">
    <property type="protein sequence ID" value="QKD04019.1"/>
    <property type="molecule type" value="Genomic_DNA"/>
</dbReference>
<name>A0A6M7WTQ4_RHILI</name>
<organism evidence="1 2">
    <name type="scientific">Mesorhizobium loti R88b</name>
    <dbReference type="NCBI Taxonomy" id="935548"/>
    <lineage>
        <taxon>Bacteria</taxon>
        <taxon>Pseudomonadati</taxon>
        <taxon>Pseudomonadota</taxon>
        <taxon>Alphaproteobacteria</taxon>
        <taxon>Hyphomicrobiales</taxon>
        <taxon>Phyllobacteriaceae</taxon>
        <taxon>Mesorhizobium</taxon>
    </lineage>
</organism>